<gene>
    <name evidence="3" type="ORF">EX30DRAFT_346722</name>
</gene>
<feature type="domain" description="DUF4604" evidence="2">
    <location>
        <begin position="5"/>
        <end position="167"/>
    </location>
</feature>
<evidence type="ECO:0000313" key="4">
    <source>
        <dbReference type="Proteomes" id="UP000298138"/>
    </source>
</evidence>
<feature type="compositionally biased region" description="Basic and acidic residues" evidence="1">
    <location>
        <begin position="130"/>
        <end position="146"/>
    </location>
</feature>
<accession>A0A4V3SJH6</accession>
<dbReference type="Proteomes" id="UP000298138">
    <property type="component" value="Unassembled WGS sequence"/>
</dbReference>
<keyword evidence="4" id="KW-1185">Reference proteome</keyword>
<feature type="compositionally biased region" description="Basic residues" evidence="1">
    <location>
        <begin position="147"/>
        <end position="160"/>
    </location>
</feature>
<evidence type="ECO:0000313" key="3">
    <source>
        <dbReference type="EMBL" id="TGZ84025.1"/>
    </source>
</evidence>
<dbReference type="InParanoid" id="A0A4V3SJH6"/>
<dbReference type="OrthoDB" id="5388322at2759"/>
<organism evidence="3 4">
    <name type="scientific">Ascodesmis nigricans</name>
    <dbReference type="NCBI Taxonomy" id="341454"/>
    <lineage>
        <taxon>Eukaryota</taxon>
        <taxon>Fungi</taxon>
        <taxon>Dikarya</taxon>
        <taxon>Ascomycota</taxon>
        <taxon>Pezizomycotina</taxon>
        <taxon>Pezizomycetes</taxon>
        <taxon>Pezizales</taxon>
        <taxon>Ascodesmidaceae</taxon>
        <taxon>Ascodesmis</taxon>
    </lineage>
</organism>
<dbReference type="Pfam" id="PF15377">
    <property type="entry name" value="DUF4604"/>
    <property type="match status" value="1"/>
</dbReference>
<proteinExistence type="predicted"/>
<name>A0A4V3SJH6_9PEZI</name>
<dbReference type="AlphaFoldDB" id="A0A4V3SJH6"/>
<reference evidence="3 4" key="1">
    <citation type="submission" date="2019-04" db="EMBL/GenBank/DDBJ databases">
        <title>Comparative genomics and transcriptomics to analyze fruiting body development in filamentous ascomycetes.</title>
        <authorList>
            <consortium name="DOE Joint Genome Institute"/>
            <person name="Lutkenhaus R."/>
            <person name="Traeger S."/>
            <person name="Breuer J."/>
            <person name="Kuo A."/>
            <person name="Lipzen A."/>
            <person name="Pangilinan J."/>
            <person name="Dilworth D."/>
            <person name="Sandor L."/>
            <person name="Poggeler S."/>
            <person name="Barry K."/>
            <person name="Grigoriev I.V."/>
            <person name="Nowrousian M."/>
        </authorList>
    </citation>
    <scope>NUCLEOTIDE SEQUENCE [LARGE SCALE GENOMIC DNA]</scope>
    <source>
        <strain evidence="3 4">CBS 389.68</strain>
    </source>
</reference>
<feature type="region of interest" description="Disordered" evidence="1">
    <location>
        <begin position="23"/>
        <end position="167"/>
    </location>
</feature>
<dbReference type="EMBL" id="ML220113">
    <property type="protein sequence ID" value="TGZ84025.1"/>
    <property type="molecule type" value="Genomic_DNA"/>
</dbReference>
<evidence type="ECO:0000259" key="2">
    <source>
        <dbReference type="Pfam" id="PF15377"/>
    </source>
</evidence>
<dbReference type="InterPro" id="IPR027911">
    <property type="entry name" value="DUF4604"/>
</dbReference>
<sequence length="167" mass="18197">MSNAKKLQYDMEEPAFLQRMRAAAAGAGRQERYIAPRNRKTRVDDEEDEPQYVLEDGTQVTKAQLDAMEKGEDGDSANVKETGGDNGKEGTKETGNGAAAKDTSVVEAGVKKKRKAIKVVGGDAEEDEEKPALKKGKPESNDNEAGKKKKTTGKPKRKVKLSFDPEE</sequence>
<protein>
    <recommendedName>
        <fullName evidence="2">DUF4604 domain-containing protein</fullName>
    </recommendedName>
</protein>
<feature type="compositionally biased region" description="Basic and acidic residues" evidence="1">
    <location>
        <begin position="82"/>
        <end position="92"/>
    </location>
</feature>
<evidence type="ECO:0000256" key="1">
    <source>
        <dbReference type="SAM" id="MobiDB-lite"/>
    </source>
</evidence>